<dbReference type="STRING" id="1849968.A8C32_16720"/>
<keyword evidence="1" id="KW-0472">Membrane</keyword>
<dbReference type="Proteomes" id="UP000095713">
    <property type="component" value="Unassembled WGS sequence"/>
</dbReference>
<organism evidence="2 3">
    <name type="scientific">Flavivirga aquatica</name>
    <dbReference type="NCBI Taxonomy" id="1849968"/>
    <lineage>
        <taxon>Bacteria</taxon>
        <taxon>Pseudomonadati</taxon>
        <taxon>Bacteroidota</taxon>
        <taxon>Flavobacteriia</taxon>
        <taxon>Flavobacteriales</taxon>
        <taxon>Flavobacteriaceae</taxon>
        <taxon>Flavivirga</taxon>
    </lineage>
</organism>
<protein>
    <submittedName>
        <fullName evidence="2">Uncharacterized protein</fullName>
    </submittedName>
</protein>
<keyword evidence="1" id="KW-0812">Transmembrane</keyword>
<sequence>MFLQNYFNQLITIPFLIAAFFLIMAIAFYFTEILNTNKVLYVDKNLLFWISIGLLLYHIGKIPTRIMRNYYEEIPNFENIFIAESILSIIMNICFIIGFICSEKDKQY</sequence>
<feature type="transmembrane region" description="Helical" evidence="1">
    <location>
        <begin position="6"/>
        <end position="30"/>
    </location>
</feature>
<feature type="transmembrane region" description="Helical" evidence="1">
    <location>
        <begin position="80"/>
        <end position="101"/>
    </location>
</feature>
<dbReference type="EMBL" id="MDJD01000044">
    <property type="protein sequence ID" value="OEK07748.1"/>
    <property type="molecule type" value="Genomic_DNA"/>
</dbReference>
<dbReference type="AlphaFoldDB" id="A0A1E5T8T7"/>
<feature type="transmembrane region" description="Helical" evidence="1">
    <location>
        <begin position="42"/>
        <end position="60"/>
    </location>
</feature>
<evidence type="ECO:0000313" key="3">
    <source>
        <dbReference type="Proteomes" id="UP000095713"/>
    </source>
</evidence>
<evidence type="ECO:0000313" key="2">
    <source>
        <dbReference type="EMBL" id="OEK07748.1"/>
    </source>
</evidence>
<comment type="caution">
    <text evidence="2">The sequence shown here is derived from an EMBL/GenBank/DDBJ whole genome shotgun (WGS) entry which is preliminary data.</text>
</comment>
<name>A0A1E5T8T7_9FLAO</name>
<reference evidence="2 3" key="1">
    <citation type="submission" date="2016-05" db="EMBL/GenBank/DDBJ databases">
        <title>Draft Genome Sequence of Algibacter sp. Strain SK-16 Isolated from the Surface Water of Aburatsubo Inlet.</title>
        <authorList>
            <person name="Wong S.-K."/>
            <person name="Yoshizawa S."/>
            <person name="Nakajima Y."/>
            <person name="Ogura Y."/>
            <person name="Tetsuya H."/>
            <person name="Hamasaki K."/>
        </authorList>
    </citation>
    <scope>NUCLEOTIDE SEQUENCE [LARGE SCALE GENOMIC DNA]</scope>
    <source>
        <strain evidence="2 3">SK-16</strain>
    </source>
</reference>
<proteinExistence type="predicted"/>
<accession>A0A1E5T8T7</accession>
<gene>
    <name evidence="2" type="ORF">A8C32_16720</name>
</gene>
<evidence type="ECO:0000256" key="1">
    <source>
        <dbReference type="SAM" id="Phobius"/>
    </source>
</evidence>
<keyword evidence="3" id="KW-1185">Reference proteome</keyword>
<keyword evidence="1" id="KW-1133">Transmembrane helix</keyword>